<dbReference type="InterPro" id="IPR013087">
    <property type="entry name" value="Znf_C2H2_type"/>
</dbReference>
<evidence type="ECO:0000256" key="7">
    <source>
        <dbReference type="PROSITE-ProRule" id="PRU00042"/>
    </source>
</evidence>
<protein>
    <recommendedName>
        <fullName evidence="9">C2H2-type domain-containing protein</fullName>
    </recommendedName>
</protein>
<proteinExistence type="predicted"/>
<keyword evidence="3" id="KW-0677">Repeat</keyword>
<evidence type="ECO:0000256" key="6">
    <source>
        <dbReference type="ARBA" id="ARBA00023242"/>
    </source>
</evidence>
<organism evidence="10 11">
    <name type="scientific">Mycena chlorophos</name>
    <name type="common">Agaric fungus</name>
    <name type="synonym">Agaricus chlorophos</name>
    <dbReference type="NCBI Taxonomy" id="658473"/>
    <lineage>
        <taxon>Eukaryota</taxon>
        <taxon>Fungi</taxon>
        <taxon>Dikarya</taxon>
        <taxon>Basidiomycota</taxon>
        <taxon>Agaricomycotina</taxon>
        <taxon>Agaricomycetes</taxon>
        <taxon>Agaricomycetidae</taxon>
        <taxon>Agaricales</taxon>
        <taxon>Marasmiineae</taxon>
        <taxon>Mycenaceae</taxon>
        <taxon>Mycena</taxon>
    </lineage>
</organism>
<dbReference type="PROSITE" id="PS00028">
    <property type="entry name" value="ZINC_FINGER_C2H2_1"/>
    <property type="match status" value="1"/>
</dbReference>
<keyword evidence="4 7" id="KW-0863">Zinc-finger</keyword>
<dbReference type="Gene3D" id="3.30.160.60">
    <property type="entry name" value="Classic Zinc Finger"/>
    <property type="match status" value="1"/>
</dbReference>
<feature type="domain" description="C2H2-type" evidence="9">
    <location>
        <begin position="736"/>
        <end position="763"/>
    </location>
</feature>
<evidence type="ECO:0000256" key="2">
    <source>
        <dbReference type="ARBA" id="ARBA00022723"/>
    </source>
</evidence>
<gene>
    <name evidence="10" type="ORF">MCHLO_09159</name>
</gene>
<feature type="region of interest" description="Disordered" evidence="8">
    <location>
        <begin position="75"/>
        <end position="97"/>
    </location>
</feature>
<evidence type="ECO:0000256" key="5">
    <source>
        <dbReference type="ARBA" id="ARBA00022833"/>
    </source>
</evidence>
<sequence>MPSPQSNHLSPPLQMINITQLAPCPYTTMSTEIPRSRPERESVLGMFQDGSEAAYGREYRSPSSTGDWFALGGPSSGWPAYTEQEHDSPEEAVRSPNILPPEDLAEEDRAASSHPSIQMFSAASGFSIDRSEFLNVQGNIHIHPQPQPQLDPTELVQQALIHLQEALGNYIPATDPANYCSQMQHQGRGFPIYMPNPQSRLPDQYQQKGIGIGDVGRITPDGVFDFFFNIFLEKDHPINANHVPDNFIPCTSDCLDQITEFNYDPGDCVLTRSVSDYGAPDALFPGSNFLFHYGGVKGAVLALPHGAAVRKLESLQVIEEYINQYAQDWYKYLKGPPYSRKLENGSLLVVTGHETTCSWGMASYKDQNLILDHNLAFRPTESAISYWKYRWLRSPLIKHKFSDVAFNAEGNILNNQTTFIHAFTVSLGQQGSVLASDMAPVQEIFNPSKQLNDFLSQAVPDSLVLITHSEAWRNILIEPRGQPWTADLQYMELDSRPQEITNPLSDWNNIYRPSNLTQDIDNLSEYSEFPSPQPIIQDLDEFNPNSVLKHSRSQPSLRNAQSFEASTFLPEQEVNFWTLSPQIDKKLLSEDILPGFSADESIYSDVLSGLLSSPASSSRPSLSSPGSFMSSLSPSSIDIYSLPPSPGFASSAQALQEDNDSPSIVDASASGIPSSQLYSELPRSSGYSPLAPIAARSNRGDSTGTKRFVCQYCGGSFTAKHNLNLHVLGHTASKLHKCERCGIDFWTPQVLKRHQWTCTGPRPSVAMLGNTPTIEEVETED</sequence>
<dbReference type="InterPro" id="IPR050331">
    <property type="entry name" value="Zinc_finger"/>
</dbReference>
<evidence type="ECO:0000313" key="10">
    <source>
        <dbReference type="EMBL" id="GAT52072.1"/>
    </source>
</evidence>
<keyword evidence="5" id="KW-0862">Zinc</keyword>
<evidence type="ECO:0000256" key="3">
    <source>
        <dbReference type="ARBA" id="ARBA00022737"/>
    </source>
</evidence>
<comment type="subcellular location">
    <subcellularLocation>
        <location evidence="1">Nucleus</location>
    </subcellularLocation>
</comment>
<feature type="domain" description="C2H2-type" evidence="9">
    <location>
        <begin position="708"/>
        <end position="735"/>
    </location>
</feature>
<evidence type="ECO:0000256" key="4">
    <source>
        <dbReference type="ARBA" id="ARBA00022771"/>
    </source>
</evidence>
<name>A0ABQ0LNI1_MYCCL</name>
<dbReference type="PANTHER" id="PTHR16515:SF49">
    <property type="entry name" value="GASTRULA ZINC FINGER PROTEIN XLCGF49.1-LIKE-RELATED"/>
    <property type="match status" value="1"/>
</dbReference>
<evidence type="ECO:0000256" key="1">
    <source>
        <dbReference type="ARBA" id="ARBA00004123"/>
    </source>
</evidence>
<dbReference type="SUPFAM" id="SSF57667">
    <property type="entry name" value="beta-beta-alpha zinc fingers"/>
    <property type="match status" value="1"/>
</dbReference>
<keyword evidence="11" id="KW-1185">Reference proteome</keyword>
<dbReference type="EMBL" id="DF847559">
    <property type="protein sequence ID" value="GAT52072.1"/>
    <property type="molecule type" value="Genomic_DNA"/>
</dbReference>
<evidence type="ECO:0000256" key="8">
    <source>
        <dbReference type="SAM" id="MobiDB-lite"/>
    </source>
</evidence>
<dbReference type="PROSITE" id="PS50157">
    <property type="entry name" value="ZINC_FINGER_C2H2_2"/>
    <property type="match status" value="2"/>
</dbReference>
<dbReference type="PANTHER" id="PTHR16515">
    <property type="entry name" value="PR DOMAIN ZINC FINGER PROTEIN"/>
    <property type="match status" value="1"/>
</dbReference>
<evidence type="ECO:0000259" key="9">
    <source>
        <dbReference type="PROSITE" id="PS50157"/>
    </source>
</evidence>
<keyword evidence="2" id="KW-0479">Metal-binding</keyword>
<dbReference type="InterPro" id="IPR036236">
    <property type="entry name" value="Znf_C2H2_sf"/>
</dbReference>
<evidence type="ECO:0000313" key="11">
    <source>
        <dbReference type="Proteomes" id="UP000815677"/>
    </source>
</evidence>
<accession>A0ABQ0LNI1</accession>
<feature type="compositionally biased region" description="Basic and acidic residues" evidence="8">
    <location>
        <begin position="83"/>
        <end position="93"/>
    </location>
</feature>
<keyword evidence="6" id="KW-0539">Nucleus</keyword>
<dbReference type="Proteomes" id="UP000815677">
    <property type="component" value="Unassembled WGS sequence"/>
</dbReference>
<reference evidence="10" key="1">
    <citation type="submission" date="2014-09" db="EMBL/GenBank/DDBJ databases">
        <title>Genome sequence of the luminous mushroom Mycena chlorophos for searching fungal bioluminescence genes.</title>
        <authorList>
            <person name="Tanaka Y."/>
            <person name="Kasuga D."/>
            <person name="Oba Y."/>
            <person name="Hase S."/>
            <person name="Sato K."/>
            <person name="Oba Y."/>
            <person name="Sakakibara Y."/>
        </authorList>
    </citation>
    <scope>NUCLEOTIDE SEQUENCE</scope>
</reference>